<dbReference type="Gene3D" id="3.40.190.10">
    <property type="entry name" value="Periplasmic binding protein-like II"/>
    <property type="match status" value="2"/>
</dbReference>
<dbReference type="PROSITE" id="PS50931">
    <property type="entry name" value="HTH_LYSR"/>
    <property type="match status" value="1"/>
</dbReference>
<protein>
    <submittedName>
        <fullName evidence="6">LysR family transcriptional regulator</fullName>
    </submittedName>
</protein>
<dbReference type="InterPro" id="IPR005119">
    <property type="entry name" value="LysR_subst-bd"/>
</dbReference>
<comment type="caution">
    <text evidence="6">The sequence shown here is derived from an EMBL/GenBank/DDBJ whole genome shotgun (WGS) entry which is preliminary data.</text>
</comment>
<dbReference type="SUPFAM" id="SSF53850">
    <property type="entry name" value="Periplasmic binding protein-like II"/>
    <property type="match status" value="1"/>
</dbReference>
<name>A0ABW4AU65_9ACTN</name>
<evidence type="ECO:0000313" key="7">
    <source>
        <dbReference type="Proteomes" id="UP001597183"/>
    </source>
</evidence>
<evidence type="ECO:0000313" key="6">
    <source>
        <dbReference type="EMBL" id="MFD1374159.1"/>
    </source>
</evidence>
<dbReference type="PANTHER" id="PTHR30118">
    <property type="entry name" value="HTH-TYPE TRANSCRIPTIONAL REGULATOR LEUO-RELATED"/>
    <property type="match status" value="1"/>
</dbReference>
<gene>
    <name evidence="6" type="ORF">ACFQ5G_53275</name>
</gene>
<dbReference type="Gene3D" id="1.10.10.10">
    <property type="entry name" value="Winged helix-like DNA-binding domain superfamily/Winged helix DNA-binding domain"/>
    <property type="match status" value="1"/>
</dbReference>
<dbReference type="InterPro" id="IPR050389">
    <property type="entry name" value="LysR-type_TF"/>
</dbReference>
<dbReference type="SUPFAM" id="SSF46785">
    <property type="entry name" value="Winged helix' DNA-binding domain"/>
    <property type="match status" value="1"/>
</dbReference>
<dbReference type="Pfam" id="PF00126">
    <property type="entry name" value="HTH_1"/>
    <property type="match status" value="1"/>
</dbReference>
<keyword evidence="2" id="KW-0805">Transcription regulation</keyword>
<dbReference type="InterPro" id="IPR036390">
    <property type="entry name" value="WH_DNA-bd_sf"/>
</dbReference>
<sequence length="311" mass="34167">MTLGGTDLNLLLFLRVLLEEGNVTRAGARLDVGQPAMSAALAKLRRRFDDELLVRAGRDYELTPFARDLLPEVQHAVRLMARALDVEGRFDASTSERSFRLGMSDYAIAVMHEPLVRLLSATAPGVRLVIEHLGPNARTSERILFEHDALIAPLGFGFPGESRPLWRDRMVVIADRRNSRLTGGRLTLDDLAVLPHAVAAFGPGILTPVDRVFGEVGIDRRVVLQVSGFLPLAFVIEGTEMVAVVPERLARMHLADGGPITVVEPPFGEVVLAEGYWFAADRLSDPAHRWLFTQLDHLAAELAQPPAPRPC</sequence>
<keyword evidence="3" id="KW-0238">DNA-binding</keyword>
<evidence type="ECO:0000256" key="3">
    <source>
        <dbReference type="ARBA" id="ARBA00023125"/>
    </source>
</evidence>
<accession>A0ABW4AU65</accession>
<dbReference type="RefSeq" id="WP_317794241.1">
    <property type="nucleotide sequence ID" value="NZ_AP028461.1"/>
</dbReference>
<keyword evidence="4" id="KW-0804">Transcription</keyword>
<keyword evidence="7" id="KW-1185">Reference proteome</keyword>
<evidence type="ECO:0000256" key="1">
    <source>
        <dbReference type="ARBA" id="ARBA00009437"/>
    </source>
</evidence>
<dbReference type="EMBL" id="JBHTMK010000079">
    <property type="protein sequence ID" value="MFD1374159.1"/>
    <property type="molecule type" value="Genomic_DNA"/>
</dbReference>
<evidence type="ECO:0000256" key="4">
    <source>
        <dbReference type="ARBA" id="ARBA00023163"/>
    </source>
</evidence>
<comment type="similarity">
    <text evidence="1">Belongs to the LysR transcriptional regulatory family.</text>
</comment>
<evidence type="ECO:0000256" key="2">
    <source>
        <dbReference type="ARBA" id="ARBA00023015"/>
    </source>
</evidence>
<dbReference type="Pfam" id="PF03466">
    <property type="entry name" value="LysR_substrate"/>
    <property type="match status" value="1"/>
</dbReference>
<feature type="domain" description="HTH lysR-type" evidence="5">
    <location>
        <begin position="6"/>
        <end position="63"/>
    </location>
</feature>
<evidence type="ECO:0000259" key="5">
    <source>
        <dbReference type="PROSITE" id="PS50931"/>
    </source>
</evidence>
<dbReference type="CDD" id="cd08417">
    <property type="entry name" value="PBP2_Nitroaromatics_like"/>
    <property type="match status" value="1"/>
</dbReference>
<dbReference type="PANTHER" id="PTHR30118:SF15">
    <property type="entry name" value="TRANSCRIPTIONAL REGULATORY PROTEIN"/>
    <property type="match status" value="1"/>
</dbReference>
<dbReference type="InterPro" id="IPR036388">
    <property type="entry name" value="WH-like_DNA-bd_sf"/>
</dbReference>
<proteinExistence type="inferred from homology"/>
<dbReference type="InterPro" id="IPR000847">
    <property type="entry name" value="LysR_HTH_N"/>
</dbReference>
<reference evidence="7" key="1">
    <citation type="journal article" date="2019" name="Int. J. Syst. Evol. Microbiol.">
        <title>The Global Catalogue of Microorganisms (GCM) 10K type strain sequencing project: providing services to taxonomists for standard genome sequencing and annotation.</title>
        <authorList>
            <consortium name="The Broad Institute Genomics Platform"/>
            <consortium name="The Broad Institute Genome Sequencing Center for Infectious Disease"/>
            <person name="Wu L."/>
            <person name="Ma J."/>
        </authorList>
    </citation>
    <scope>NUCLEOTIDE SEQUENCE [LARGE SCALE GENOMIC DNA]</scope>
    <source>
        <strain evidence="7">CCM 7526</strain>
    </source>
</reference>
<dbReference type="InterPro" id="IPR037402">
    <property type="entry name" value="YidZ_PBP2"/>
</dbReference>
<dbReference type="Proteomes" id="UP001597183">
    <property type="component" value="Unassembled WGS sequence"/>
</dbReference>
<organism evidence="6 7">
    <name type="scientific">Actinoplanes sichuanensis</name>
    <dbReference type="NCBI Taxonomy" id="512349"/>
    <lineage>
        <taxon>Bacteria</taxon>
        <taxon>Bacillati</taxon>
        <taxon>Actinomycetota</taxon>
        <taxon>Actinomycetes</taxon>
        <taxon>Micromonosporales</taxon>
        <taxon>Micromonosporaceae</taxon>
        <taxon>Actinoplanes</taxon>
    </lineage>
</organism>